<name>A0A194XKP2_MOLSC</name>
<dbReference type="GeneID" id="28824234"/>
<evidence type="ECO:0000313" key="1">
    <source>
        <dbReference type="EMBL" id="KUJ20728.1"/>
    </source>
</evidence>
<dbReference type="Proteomes" id="UP000070700">
    <property type="component" value="Unassembled WGS sequence"/>
</dbReference>
<dbReference type="InParanoid" id="A0A194XKP2"/>
<keyword evidence="2" id="KW-1185">Reference proteome</keyword>
<dbReference type="EMBL" id="KQ947409">
    <property type="protein sequence ID" value="KUJ20728.1"/>
    <property type="molecule type" value="Genomic_DNA"/>
</dbReference>
<dbReference type="KEGG" id="psco:LY89DRAFT_682420"/>
<accession>A0A194XKP2</accession>
<evidence type="ECO:0000313" key="2">
    <source>
        <dbReference type="Proteomes" id="UP000070700"/>
    </source>
</evidence>
<protein>
    <submittedName>
        <fullName evidence="1">Uncharacterized protein</fullName>
    </submittedName>
</protein>
<reference evidence="1 2" key="1">
    <citation type="submission" date="2015-10" db="EMBL/GenBank/DDBJ databases">
        <title>Full genome of DAOMC 229536 Phialocephala scopiformis, a fungal endophyte of spruce producing the potent anti-insectan compound rugulosin.</title>
        <authorList>
            <consortium name="DOE Joint Genome Institute"/>
            <person name="Walker A.K."/>
            <person name="Frasz S.L."/>
            <person name="Seifert K.A."/>
            <person name="Miller J.D."/>
            <person name="Mondo S.J."/>
            <person name="Labutti K."/>
            <person name="Lipzen A."/>
            <person name="Dockter R."/>
            <person name="Kennedy M."/>
            <person name="Grigoriev I.V."/>
            <person name="Spatafora J.W."/>
        </authorList>
    </citation>
    <scope>NUCLEOTIDE SEQUENCE [LARGE SCALE GENOMIC DNA]</scope>
    <source>
        <strain evidence="1 2">CBS 120377</strain>
    </source>
</reference>
<dbReference type="RefSeq" id="XP_018075083.1">
    <property type="nucleotide sequence ID" value="XM_018214508.1"/>
</dbReference>
<dbReference type="AlphaFoldDB" id="A0A194XKP2"/>
<gene>
    <name evidence="1" type="ORF">LY89DRAFT_682420</name>
</gene>
<sequence length="180" mass="19718">MNSALLDLCIPNLSPLLTSRELKNSHHRQCSVPSVCLRQTSQVPPYRTPNTGSTLFCPGVQLLRRESRIYLLALLLYGNVYSPTIISFCIVSMHGNNGPPNFFNSLQSPVHRSRMSSPDPLSGRSAMNSTMPIRSLKDAEGLLEVGTLFAGAAPTSHAVRLRVSRLAASSRYRDTALAHE</sequence>
<proteinExistence type="predicted"/>
<organism evidence="1 2">
    <name type="scientific">Mollisia scopiformis</name>
    <name type="common">Conifer needle endophyte fungus</name>
    <name type="synonym">Phialocephala scopiformis</name>
    <dbReference type="NCBI Taxonomy" id="149040"/>
    <lineage>
        <taxon>Eukaryota</taxon>
        <taxon>Fungi</taxon>
        <taxon>Dikarya</taxon>
        <taxon>Ascomycota</taxon>
        <taxon>Pezizomycotina</taxon>
        <taxon>Leotiomycetes</taxon>
        <taxon>Helotiales</taxon>
        <taxon>Mollisiaceae</taxon>
        <taxon>Mollisia</taxon>
    </lineage>
</organism>